<dbReference type="Gene3D" id="2.40.128.30">
    <property type="entry name" value="Avidin-like"/>
    <property type="match status" value="1"/>
</dbReference>
<evidence type="ECO:0000256" key="2">
    <source>
        <dbReference type="ARBA" id="ARBA00022525"/>
    </source>
</evidence>
<proteinExistence type="predicted"/>
<keyword evidence="3" id="KW-0732">Signal</keyword>
<comment type="caution">
    <text evidence="4">The sequence shown here is derived from an EMBL/GenBank/DDBJ whole genome shotgun (WGS) entry which is preliminary data.</text>
</comment>
<evidence type="ECO:0000313" key="5">
    <source>
        <dbReference type="Proteomes" id="UP001629953"/>
    </source>
</evidence>
<comment type="subcellular location">
    <subcellularLocation>
        <location evidence="1">Secreted</location>
    </subcellularLocation>
</comment>
<keyword evidence="5" id="KW-1185">Reference proteome</keyword>
<dbReference type="InterPro" id="IPR005468">
    <property type="entry name" value="Avidin/str"/>
</dbReference>
<evidence type="ECO:0000313" key="4">
    <source>
        <dbReference type="EMBL" id="MFM2486839.1"/>
    </source>
</evidence>
<evidence type="ECO:0000256" key="3">
    <source>
        <dbReference type="ARBA" id="ARBA00022729"/>
    </source>
</evidence>
<evidence type="ECO:0000256" key="1">
    <source>
        <dbReference type="ARBA" id="ARBA00004613"/>
    </source>
</evidence>
<gene>
    <name evidence="4" type="ORF">ABUE30_17545</name>
</gene>
<reference evidence="4 5" key="1">
    <citation type="journal article" date="2013" name="Int. J. Syst. Evol. Microbiol.">
        <title>Celerinatantimonas yamalensis sp. nov., a cold-adapted diazotrophic bacterium from a cold permafrost brine.</title>
        <authorList>
            <person name="Shcherbakova V."/>
            <person name="Chuvilskaya N."/>
            <person name="Rivkina E."/>
            <person name="Demidov N."/>
            <person name="Uchaeva V."/>
            <person name="Suetin S."/>
            <person name="Suzina N."/>
            <person name="Gilichinsky D."/>
        </authorList>
    </citation>
    <scope>NUCLEOTIDE SEQUENCE [LARGE SCALE GENOMIC DNA]</scope>
    <source>
        <strain evidence="4 5">C7</strain>
    </source>
</reference>
<dbReference type="InterPro" id="IPR036896">
    <property type="entry name" value="Avidin-like_sf"/>
</dbReference>
<dbReference type="Pfam" id="PF01382">
    <property type="entry name" value="Avidin"/>
    <property type="match status" value="1"/>
</dbReference>
<keyword evidence="2" id="KW-0964">Secreted</keyword>
<name>A0ABW9GBV4_9GAMM</name>
<sequence>MSAPSLLLSGRWENSYGSLMDISVSVKGHIVGTYASTTGASGRYWVIGSCTPIDPSAQMGQSVVIAIYWRPIDTAADDATYNASWHWVSTYCGQLHWLETASGQRSLELSVVNSLVAPTPYDGNDVGDYIDKITFTKSDHQGESESSGLRLPELKMQKLKPNTLNGRWANTTQTVELDISVDSAFGWLSGLLTDSDQAIPILGFTDTLPLTSSGIRQSVTLCSWGDGAHIQPISLSGYLDLATDTLIVTAWRASGTSIGDAYLQANASALILMRQ</sequence>
<accession>A0ABW9GBV4</accession>
<dbReference type="RefSeq" id="WP_408625139.1">
    <property type="nucleotide sequence ID" value="NZ_JBEQCT010000012.1"/>
</dbReference>
<dbReference type="SUPFAM" id="SSF50876">
    <property type="entry name" value="Avidin/streptavidin"/>
    <property type="match status" value="1"/>
</dbReference>
<dbReference type="EMBL" id="JBEQCT010000012">
    <property type="protein sequence ID" value="MFM2486839.1"/>
    <property type="molecule type" value="Genomic_DNA"/>
</dbReference>
<organism evidence="4 5">
    <name type="scientific">Celerinatantimonas yamalensis</name>
    <dbReference type="NCBI Taxonomy" id="559956"/>
    <lineage>
        <taxon>Bacteria</taxon>
        <taxon>Pseudomonadati</taxon>
        <taxon>Pseudomonadota</taxon>
        <taxon>Gammaproteobacteria</taxon>
        <taxon>Celerinatantimonadaceae</taxon>
        <taxon>Celerinatantimonas</taxon>
    </lineage>
</organism>
<protein>
    <submittedName>
        <fullName evidence="4">Avidin/streptavidin family protein</fullName>
    </submittedName>
</protein>
<dbReference type="Proteomes" id="UP001629953">
    <property type="component" value="Unassembled WGS sequence"/>
</dbReference>